<gene>
    <name evidence="1" type="ORF">SAMN04515674_106121</name>
</gene>
<sequence>MKKSEFFPNCFVITTFDSKKKRIRVRPLDEQKVPRLWISCSRKWREQLPIGTVFQMDVKLIKSPERKPYLFALKKTIGQLSLF</sequence>
<dbReference type="RefSeq" id="WP_092017286.1">
    <property type="nucleotide sequence ID" value="NZ_FOXH01000006.1"/>
</dbReference>
<evidence type="ECO:0000313" key="2">
    <source>
        <dbReference type="Proteomes" id="UP000199306"/>
    </source>
</evidence>
<evidence type="ECO:0000313" key="1">
    <source>
        <dbReference type="EMBL" id="SFP84440.1"/>
    </source>
</evidence>
<dbReference type="Proteomes" id="UP000199306">
    <property type="component" value="Unassembled WGS sequence"/>
</dbReference>
<protein>
    <submittedName>
        <fullName evidence="1">Uncharacterized protein</fullName>
    </submittedName>
</protein>
<keyword evidence="2" id="KW-1185">Reference proteome</keyword>
<dbReference type="EMBL" id="FOXH01000006">
    <property type="protein sequence ID" value="SFP84440.1"/>
    <property type="molecule type" value="Genomic_DNA"/>
</dbReference>
<organism evidence="1 2">
    <name type="scientific">Pseudarcicella hirudinis</name>
    <dbReference type="NCBI Taxonomy" id="1079859"/>
    <lineage>
        <taxon>Bacteria</taxon>
        <taxon>Pseudomonadati</taxon>
        <taxon>Bacteroidota</taxon>
        <taxon>Cytophagia</taxon>
        <taxon>Cytophagales</taxon>
        <taxon>Flectobacillaceae</taxon>
        <taxon>Pseudarcicella</taxon>
    </lineage>
</organism>
<dbReference type="AlphaFoldDB" id="A0A1I5TN18"/>
<dbReference type="OrthoDB" id="67788at2"/>
<reference evidence="1 2" key="1">
    <citation type="submission" date="2016-10" db="EMBL/GenBank/DDBJ databases">
        <authorList>
            <person name="de Groot N.N."/>
        </authorList>
    </citation>
    <scope>NUCLEOTIDE SEQUENCE [LARGE SCALE GENOMIC DNA]</scope>
    <source>
        <strain evidence="2">E92,LMG 26720,CCM 7988</strain>
    </source>
</reference>
<accession>A0A1I5TN18</accession>
<name>A0A1I5TN18_9BACT</name>
<proteinExistence type="predicted"/>